<dbReference type="AlphaFoldDB" id="A0A2M4D3V1"/>
<organism evidence="2">
    <name type="scientific">Anopheles darlingi</name>
    <name type="common">Mosquito</name>
    <dbReference type="NCBI Taxonomy" id="43151"/>
    <lineage>
        <taxon>Eukaryota</taxon>
        <taxon>Metazoa</taxon>
        <taxon>Ecdysozoa</taxon>
        <taxon>Arthropoda</taxon>
        <taxon>Hexapoda</taxon>
        <taxon>Insecta</taxon>
        <taxon>Pterygota</taxon>
        <taxon>Neoptera</taxon>
        <taxon>Endopterygota</taxon>
        <taxon>Diptera</taxon>
        <taxon>Nematocera</taxon>
        <taxon>Culicoidea</taxon>
        <taxon>Culicidae</taxon>
        <taxon>Anophelinae</taxon>
        <taxon>Anopheles</taxon>
    </lineage>
</organism>
<keyword evidence="1" id="KW-0732">Signal</keyword>
<sequence length="103" mass="11706">MQFHRVLVFSVCICRMLYGVTGTHQPPKEHRAREATDPSVSAAANHLLFVPLCYAPFSRRIWLSLLPYASSPPSRLSACGYFALKTCENRAPVTIQWKKHYLV</sequence>
<feature type="chain" id="PRO_5014869687" evidence="1">
    <location>
        <begin position="23"/>
        <end position="103"/>
    </location>
</feature>
<dbReference type="EMBL" id="GGFL01008057">
    <property type="protein sequence ID" value="MBW72235.1"/>
    <property type="molecule type" value="Transcribed_RNA"/>
</dbReference>
<feature type="signal peptide" evidence="1">
    <location>
        <begin position="1"/>
        <end position="22"/>
    </location>
</feature>
<evidence type="ECO:0000256" key="1">
    <source>
        <dbReference type="SAM" id="SignalP"/>
    </source>
</evidence>
<proteinExistence type="predicted"/>
<name>A0A2M4D3V1_ANODA</name>
<reference evidence="2" key="1">
    <citation type="submission" date="2018-01" db="EMBL/GenBank/DDBJ databases">
        <title>An insight into the sialome of Amazonian anophelines.</title>
        <authorList>
            <person name="Ribeiro J.M."/>
            <person name="Scarpassa V."/>
            <person name="Calvo E."/>
        </authorList>
    </citation>
    <scope>NUCLEOTIDE SEQUENCE</scope>
</reference>
<protein>
    <submittedName>
        <fullName evidence="2">Putative secreted protein</fullName>
    </submittedName>
</protein>
<accession>A0A2M4D3V1</accession>
<evidence type="ECO:0000313" key="2">
    <source>
        <dbReference type="EMBL" id="MBW72235.1"/>
    </source>
</evidence>